<feature type="compositionally biased region" description="Basic and acidic residues" evidence="4">
    <location>
        <begin position="596"/>
        <end position="607"/>
    </location>
</feature>
<feature type="compositionally biased region" description="Polar residues" evidence="4">
    <location>
        <begin position="40"/>
        <end position="57"/>
    </location>
</feature>
<dbReference type="AlphaFoldDB" id="A0A5C6FW95"/>
<evidence type="ECO:0000259" key="6">
    <source>
        <dbReference type="Pfam" id="PF03958"/>
    </source>
</evidence>
<feature type="compositionally biased region" description="Basic and acidic residues" evidence="4">
    <location>
        <begin position="573"/>
        <end position="582"/>
    </location>
</feature>
<evidence type="ECO:0000256" key="4">
    <source>
        <dbReference type="SAM" id="MobiDB-lite"/>
    </source>
</evidence>
<feature type="compositionally biased region" description="Pro residues" evidence="4">
    <location>
        <begin position="95"/>
        <end position="106"/>
    </location>
</feature>
<name>A0A5C6FW95_9PLAN</name>
<evidence type="ECO:0000313" key="8">
    <source>
        <dbReference type="Proteomes" id="UP000316476"/>
    </source>
</evidence>
<comment type="caution">
    <text evidence="7">The sequence shown here is derived from an EMBL/GenBank/DDBJ whole genome shotgun (WGS) entry which is preliminary data.</text>
</comment>
<organism evidence="7 8">
    <name type="scientific">Crateriforma conspicua</name>
    <dbReference type="NCBI Taxonomy" id="2527996"/>
    <lineage>
        <taxon>Bacteria</taxon>
        <taxon>Pseudomonadati</taxon>
        <taxon>Planctomycetota</taxon>
        <taxon>Planctomycetia</taxon>
        <taxon>Planctomycetales</taxon>
        <taxon>Planctomycetaceae</taxon>
        <taxon>Crateriforma</taxon>
    </lineage>
</organism>
<feature type="compositionally biased region" description="Polar residues" evidence="4">
    <location>
        <begin position="583"/>
        <end position="595"/>
    </location>
</feature>
<evidence type="ECO:0000313" key="7">
    <source>
        <dbReference type="EMBL" id="TWU65925.1"/>
    </source>
</evidence>
<feature type="region of interest" description="Disordered" evidence="4">
    <location>
        <begin position="40"/>
        <end position="116"/>
    </location>
</feature>
<dbReference type="InterPro" id="IPR050810">
    <property type="entry name" value="Bact_Secretion_Sys_Channel"/>
</dbReference>
<dbReference type="Gene3D" id="3.30.1370.120">
    <property type="match status" value="3"/>
</dbReference>
<dbReference type="Proteomes" id="UP000316476">
    <property type="component" value="Unassembled WGS sequence"/>
</dbReference>
<dbReference type="PANTHER" id="PTHR30332:SF24">
    <property type="entry name" value="SECRETIN GSPD-RELATED"/>
    <property type="match status" value="1"/>
</dbReference>
<dbReference type="GO" id="GO:0015627">
    <property type="term" value="C:type II protein secretion system complex"/>
    <property type="evidence" value="ECO:0007669"/>
    <property type="project" value="TreeGrafter"/>
</dbReference>
<dbReference type="Pfam" id="PF03958">
    <property type="entry name" value="Secretin_N"/>
    <property type="match status" value="2"/>
</dbReference>
<dbReference type="GO" id="GO:0016020">
    <property type="term" value="C:membrane"/>
    <property type="evidence" value="ECO:0007669"/>
    <property type="project" value="UniProtKB-SubCell"/>
</dbReference>
<feature type="region of interest" description="Disordered" evidence="4">
    <location>
        <begin position="551"/>
        <end position="638"/>
    </location>
</feature>
<protein>
    <submittedName>
        <fullName evidence="7">Bacterial type II/III secretion system short domain protein</fullName>
    </submittedName>
</protein>
<comment type="subcellular location">
    <subcellularLocation>
        <location evidence="1">Membrane</location>
    </subcellularLocation>
</comment>
<proteinExistence type="predicted"/>
<feature type="compositionally biased region" description="Gly residues" evidence="4">
    <location>
        <begin position="837"/>
        <end position="846"/>
    </location>
</feature>
<feature type="compositionally biased region" description="Polar residues" evidence="4">
    <location>
        <begin position="558"/>
        <end position="567"/>
    </location>
</feature>
<dbReference type="PANTHER" id="PTHR30332">
    <property type="entry name" value="PROBABLE GENERAL SECRETION PATHWAY PROTEIN D"/>
    <property type="match status" value="1"/>
</dbReference>
<feature type="domain" description="NolW-like" evidence="6">
    <location>
        <begin position="810"/>
        <end position="911"/>
    </location>
</feature>
<evidence type="ECO:0000256" key="1">
    <source>
        <dbReference type="ARBA" id="ARBA00004370"/>
    </source>
</evidence>
<feature type="domain" description="NolW-like" evidence="6">
    <location>
        <begin position="696"/>
        <end position="797"/>
    </location>
</feature>
<feature type="region of interest" description="Disordered" evidence="4">
    <location>
        <begin position="836"/>
        <end position="877"/>
    </location>
</feature>
<evidence type="ECO:0000256" key="5">
    <source>
        <dbReference type="SAM" id="SignalP"/>
    </source>
</evidence>
<dbReference type="GO" id="GO:0009306">
    <property type="term" value="P:protein secretion"/>
    <property type="evidence" value="ECO:0007669"/>
    <property type="project" value="TreeGrafter"/>
</dbReference>
<feature type="chain" id="PRO_5023032737" evidence="5">
    <location>
        <begin position="44"/>
        <end position="1033"/>
    </location>
</feature>
<feature type="compositionally biased region" description="Low complexity" evidence="4">
    <location>
        <begin position="83"/>
        <end position="94"/>
    </location>
</feature>
<dbReference type="RefSeq" id="WP_197136363.1">
    <property type="nucleotide sequence ID" value="NZ_SJPZ01000001.1"/>
</dbReference>
<feature type="compositionally biased region" description="Low complexity" evidence="4">
    <location>
        <begin position="951"/>
        <end position="969"/>
    </location>
</feature>
<accession>A0A5C6FW95</accession>
<keyword evidence="3" id="KW-0472">Membrane</keyword>
<feature type="region of interest" description="Disordered" evidence="4">
    <location>
        <begin position="943"/>
        <end position="1033"/>
    </location>
</feature>
<sequence precursor="true">MTQSSIRRSFTTSCRPIAPRRPRRLLALIVCLAVVTAAGSNTSAQDTPTPDSESAPSADQVADAAKNQSETADASPEAADNNAAGQTGASQAAPASPPAQVPPPTSPEAQRRAAEALMRADTPEEIIRQAIAAAGPQLSFNFNGTPWRDVLQWYADEADLSLQVNQFPPGSVSYIDPTRQYSINESLDLLNRLLLDKGWALVRRGRMLTVIDLEIENADKLIAEISEQVSPDDLAGRGSSDIVTTFFSLGGMSSDAADQELPQLISPFGDIVILESAGQVRVTDTVARLRAIQKVLEQANQTNSSVVEIRLQHRGAEEVLELARPLLGLEPGENTNDEIRISLGLYGERILAFGSQSKLAQLQSIIRTADQPMPNADGADDAEISLPVFRTHTVQAAEINTVFDVLQTLLAGTPDTRIAVEPNSNALIAWARPETQQLIGETIAELEGNGTEFDIIDLKRLEPSQALLTINKYFGITEEGGEGPTVDGDPATGRLWVKGTRAEINQVRELIERLEGDQSAGIFGDKVRVLPYTGRAAEDALQQLRTLWPMTGRDNPIRTITPSSNNGNSGGLQERRIRRADESNTSYPNSQTRNDVPTDARWNHRSADQPSFVYITNPVQQSDEDNADDRGTAAESDQLTAAEEQDRLGLGSDIVIQMTPNGLMIASDDAAALDDLEALLETITQPSMAASEMPTIFWLKYIKADVAAELVASVMGGAESSLTSMADSALGSLGGGMLGGLMGIGGSGADSASKSILTTSGSVNIVADARLNALIIQANATDLAFIEAILAKLDVEESPEDIETVLKPALIPVIYQDANDVAEIIKAVFAEKFGEEQSGGGGGRGGQPNPADFIAALRGGGRGGRGGSDSATSEPTKMKIAVDARSNSLVVTATSQDLAEVRQLVEALDDGSMETEEVAEVYTMDGATNPEVMQKAIEQFLGEQEAEERANNSNNSSNSRSGTSSSGSSPEDIRRRIEAFRSRFGGGSSGGFGGGGGRPGGFGGGGTGGFGGRPGGFGGGGGRPSGGGGRGGR</sequence>
<dbReference type="EMBL" id="SJPZ01000001">
    <property type="protein sequence ID" value="TWU65925.1"/>
    <property type="molecule type" value="Genomic_DNA"/>
</dbReference>
<reference evidence="7 8" key="1">
    <citation type="submission" date="2019-02" db="EMBL/GenBank/DDBJ databases">
        <title>Deep-cultivation of Planctomycetes and their phenomic and genomic characterization uncovers novel biology.</title>
        <authorList>
            <person name="Wiegand S."/>
            <person name="Jogler M."/>
            <person name="Boedeker C."/>
            <person name="Pinto D."/>
            <person name="Vollmers J."/>
            <person name="Rivas-Marin E."/>
            <person name="Kohn T."/>
            <person name="Peeters S.H."/>
            <person name="Heuer A."/>
            <person name="Rast P."/>
            <person name="Oberbeckmann S."/>
            <person name="Bunk B."/>
            <person name="Jeske O."/>
            <person name="Meyerdierks A."/>
            <person name="Storesund J.E."/>
            <person name="Kallscheuer N."/>
            <person name="Luecker S."/>
            <person name="Lage O.M."/>
            <person name="Pohl T."/>
            <person name="Merkel B.J."/>
            <person name="Hornburger P."/>
            <person name="Mueller R.-W."/>
            <person name="Bruemmer F."/>
            <person name="Labrenz M."/>
            <person name="Spormann A.M."/>
            <person name="Op Den Camp H."/>
            <person name="Overmann J."/>
            <person name="Amann R."/>
            <person name="Jetten M.S.M."/>
            <person name="Mascher T."/>
            <person name="Medema M.H."/>
            <person name="Devos D.P."/>
            <person name="Kaster A.-K."/>
            <person name="Ovreas L."/>
            <person name="Rohde M."/>
            <person name="Galperin M.Y."/>
            <person name="Jogler C."/>
        </authorList>
    </citation>
    <scope>NUCLEOTIDE SEQUENCE [LARGE SCALE GENOMIC DNA]</scope>
    <source>
        <strain evidence="7 8">V7</strain>
    </source>
</reference>
<dbReference type="InterPro" id="IPR038591">
    <property type="entry name" value="NolW-like_sf"/>
</dbReference>
<feature type="compositionally biased region" description="Gly residues" evidence="4">
    <location>
        <begin position="984"/>
        <end position="1033"/>
    </location>
</feature>
<evidence type="ECO:0000256" key="3">
    <source>
        <dbReference type="ARBA" id="ARBA00023136"/>
    </source>
</evidence>
<feature type="compositionally biased region" description="Gly residues" evidence="4">
    <location>
        <begin position="858"/>
        <end position="867"/>
    </location>
</feature>
<feature type="signal peptide" evidence="5">
    <location>
        <begin position="1"/>
        <end position="43"/>
    </location>
</feature>
<feature type="compositionally biased region" description="Basic and acidic residues" evidence="4">
    <location>
        <begin position="971"/>
        <end position="981"/>
    </location>
</feature>
<dbReference type="InterPro" id="IPR005644">
    <property type="entry name" value="NolW-like"/>
</dbReference>
<keyword evidence="2 5" id="KW-0732">Signal</keyword>
<evidence type="ECO:0000256" key="2">
    <source>
        <dbReference type="ARBA" id="ARBA00022729"/>
    </source>
</evidence>
<gene>
    <name evidence="7" type="ORF">V7x_14790</name>
</gene>